<dbReference type="VEuPathDB" id="FungiDB:A9K55_002532"/>
<evidence type="ECO:0000256" key="1">
    <source>
        <dbReference type="SAM" id="MobiDB-lite"/>
    </source>
</evidence>
<accession>A0A2H4S7Y2</accession>
<gene>
    <name evidence="2" type="ORF">A9K55_002532</name>
</gene>
<feature type="region of interest" description="Disordered" evidence="1">
    <location>
        <begin position="47"/>
        <end position="73"/>
    </location>
</feature>
<sequence length="86" mass="9696">MPGRISELIYQIGTTIEIVRWIEVASPHDRSAVPFFFAGRRKLCSPTNQGRSMKKRSRCRRDADAGRRPAAVRPPLPPVNTLLIVI</sequence>
<dbReference type="EMBL" id="CP023322">
    <property type="protein sequence ID" value="ATY59221.1"/>
    <property type="molecule type" value="Genomic_DNA"/>
</dbReference>
<proteinExistence type="predicted"/>
<dbReference type="AlphaFoldDB" id="A0A2H4S7Y2"/>
<evidence type="ECO:0000313" key="2">
    <source>
        <dbReference type="EMBL" id="ATY59221.1"/>
    </source>
</evidence>
<protein>
    <submittedName>
        <fullName evidence="2">Uncharacterized protein</fullName>
    </submittedName>
</protein>
<name>A0A2H4S7Y2_CORMI</name>
<organism evidence="2 3">
    <name type="scientific">Cordyceps militaris</name>
    <name type="common">Caterpillar fungus</name>
    <name type="synonym">Clavaria militaris</name>
    <dbReference type="NCBI Taxonomy" id="73501"/>
    <lineage>
        <taxon>Eukaryota</taxon>
        <taxon>Fungi</taxon>
        <taxon>Dikarya</taxon>
        <taxon>Ascomycota</taxon>
        <taxon>Pezizomycotina</taxon>
        <taxon>Sordariomycetes</taxon>
        <taxon>Hypocreomycetidae</taxon>
        <taxon>Hypocreales</taxon>
        <taxon>Cordycipitaceae</taxon>
        <taxon>Cordyceps</taxon>
    </lineage>
</organism>
<dbReference type="Proteomes" id="UP000323067">
    <property type="component" value="Chromosome iv"/>
</dbReference>
<evidence type="ECO:0000313" key="3">
    <source>
        <dbReference type="Proteomes" id="UP000323067"/>
    </source>
</evidence>
<reference evidence="2 3" key="1">
    <citation type="journal article" date="2017" name="BMC Genomics">
        <title>Chromosome level assembly and secondary metabolite potential of the parasitic fungus Cordyceps militaris.</title>
        <authorList>
            <person name="Kramer G.J."/>
            <person name="Nodwell J.R."/>
        </authorList>
    </citation>
    <scope>NUCLEOTIDE SEQUENCE [LARGE SCALE GENOMIC DNA]</scope>
    <source>
        <strain evidence="2 3">ATCC 34164</strain>
    </source>
</reference>